<protein>
    <submittedName>
        <fullName evidence="2">Isochorismatase</fullName>
    </submittedName>
</protein>
<evidence type="ECO:0000259" key="1">
    <source>
        <dbReference type="Pfam" id="PF00857"/>
    </source>
</evidence>
<accession>A0A917JPR1</accession>
<evidence type="ECO:0000313" key="3">
    <source>
        <dbReference type="Proteomes" id="UP000630149"/>
    </source>
</evidence>
<sequence>MLLEKDKSCLLLIDVQEKLTPYVIEPERLVHGCEWLLKLANKLGVPLLVSEQYPRGLGQTVDELSPTLTEVKRVEKVHFSCGSDEGFMAHLKTLNRKQIVLMGIETHVCVMQTAMELKEKGFEVFVVVDAVSCRHEIDHRYGLKRMKAAGVQLITREMVFFEWLRQAGTPEFKALSQEFMK</sequence>
<dbReference type="AlphaFoldDB" id="A0A917JPR1"/>
<feature type="domain" description="Isochorismatase-like" evidence="1">
    <location>
        <begin position="8"/>
        <end position="157"/>
    </location>
</feature>
<organism evidence="2 3">
    <name type="scientific">Legionella impletisoli</name>
    <dbReference type="NCBI Taxonomy" id="343510"/>
    <lineage>
        <taxon>Bacteria</taxon>
        <taxon>Pseudomonadati</taxon>
        <taxon>Pseudomonadota</taxon>
        <taxon>Gammaproteobacteria</taxon>
        <taxon>Legionellales</taxon>
        <taxon>Legionellaceae</taxon>
        <taxon>Legionella</taxon>
    </lineage>
</organism>
<dbReference type="InterPro" id="IPR036380">
    <property type="entry name" value="Isochorismatase-like_sf"/>
</dbReference>
<dbReference type="InterPro" id="IPR000868">
    <property type="entry name" value="Isochorismatase-like_dom"/>
</dbReference>
<dbReference type="CDD" id="cd01012">
    <property type="entry name" value="YcaC_related"/>
    <property type="match status" value="1"/>
</dbReference>
<gene>
    <name evidence="2" type="ORF">GCM10007966_02790</name>
</gene>
<reference evidence="2" key="2">
    <citation type="submission" date="2020-09" db="EMBL/GenBank/DDBJ databases">
        <authorList>
            <person name="Sun Q."/>
            <person name="Ohkuma M."/>
        </authorList>
    </citation>
    <scope>NUCLEOTIDE SEQUENCE</scope>
    <source>
        <strain evidence="2">JCM 13919</strain>
    </source>
</reference>
<dbReference type="EMBL" id="BMOB01000001">
    <property type="protein sequence ID" value="GGI77520.1"/>
    <property type="molecule type" value="Genomic_DNA"/>
</dbReference>
<keyword evidence="3" id="KW-1185">Reference proteome</keyword>
<dbReference type="RefSeq" id="WP_131775682.1">
    <property type="nucleotide sequence ID" value="NZ_BMOB01000001.1"/>
</dbReference>
<reference evidence="2" key="1">
    <citation type="journal article" date="2014" name="Int. J. Syst. Evol. Microbiol.">
        <title>Complete genome sequence of Corynebacterium casei LMG S-19264T (=DSM 44701T), isolated from a smear-ripened cheese.</title>
        <authorList>
            <consortium name="US DOE Joint Genome Institute (JGI-PGF)"/>
            <person name="Walter F."/>
            <person name="Albersmeier A."/>
            <person name="Kalinowski J."/>
            <person name="Ruckert C."/>
        </authorList>
    </citation>
    <scope>NUCLEOTIDE SEQUENCE</scope>
    <source>
        <strain evidence="2">JCM 13919</strain>
    </source>
</reference>
<dbReference type="PANTHER" id="PTHR14119">
    <property type="entry name" value="HYDROLASE"/>
    <property type="match status" value="1"/>
</dbReference>
<evidence type="ECO:0000313" key="2">
    <source>
        <dbReference type="EMBL" id="GGI77520.1"/>
    </source>
</evidence>
<dbReference type="Proteomes" id="UP000630149">
    <property type="component" value="Unassembled WGS sequence"/>
</dbReference>
<dbReference type="PANTHER" id="PTHR14119:SF3">
    <property type="entry name" value="ISOCHORISMATASE DOMAIN-CONTAINING PROTEIN 2"/>
    <property type="match status" value="1"/>
</dbReference>
<comment type="caution">
    <text evidence="2">The sequence shown here is derived from an EMBL/GenBank/DDBJ whole genome shotgun (WGS) entry which is preliminary data.</text>
</comment>
<name>A0A917JPR1_9GAMM</name>
<dbReference type="Pfam" id="PF00857">
    <property type="entry name" value="Isochorismatase"/>
    <property type="match status" value="1"/>
</dbReference>
<dbReference type="InterPro" id="IPR050993">
    <property type="entry name" value="Isochorismatase_domain"/>
</dbReference>
<dbReference type="OrthoDB" id="9796958at2"/>
<proteinExistence type="predicted"/>
<dbReference type="SUPFAM" id="SSF52499">
    <property type="entry name" value="Isochorismatase-like hydrolases"/>
    <property type="match status" value="1"/>
</dbReference>
<dbReference type="Gene3D" id="3.40.50.850">
    <property type="entry name" value="Isochorismatase-like"/>
    <property type="match status" value="1"/>
</dbReference>